<reference evidence="9" key="1">
    <citation type="submission" date="2023-03" db="EMBL/GenBank/DDBJ databases">
        <title>Edaphobacter sp.</title>
        <authorList>
            <person name="Huber K.J."/>
            <person name="Papendorf J."/>
            <person name="Pilke C."/>
            <person name="Bunk B."/>
            <person name="Sproeer C."/>
            <person name="Pester M."/>
        </authorList>
    </citation>
    <scope>NUCLEOTIDE SEQUENCE</scope>
    <source>
        <strain evidence="9">DSM 110680</strain>
    </source>
</reference>
<feature type="domain" description="TonB-dependent transporter Oar-like beta-barrel" evidence="8">
    <location>
        <begin position="286"/>
        <end position="357"/>
    </location>
</feature>
<keyword evidence="3" id="KW-1134">Transmembrane beta strand</keyword>
<dbReference type="Gene3D" id="2.60.40.1120">
    <property type="entry name" value="Carboxypeptidase-like, regulatory domain"/>
    <property type="match status" value="1"/>
</dbReference>
<dbReference type="RefSeq" id="WP_348262920.1">
    <property type="nucleotide sequence ID" value="NZ_CP121196.1"/>
</dbReference>
<comment type="subcellular location">
    <subcellularLocation>
        <location evidence="1">Cell outer membrane</location>
        <topology evidence="1">Multi-pass membrane protein</topology>
    </subcellularLocation>
</comment>
<evidence type="ECO:0000259" key="8">
    <source>
        <dbReference type="Pfam" id="PF25183"/>
    </source>
</evidence>
<keyword evidence="9" id="KW-0378">Hydrolase</keyword>
<organism evidence="9">
    <name type="scientific">Telmatobacter sp. DSM 110680</name>
    <dbReference type="NCBI Taxonomy" id="3036704"/>
    <lineage>
        <taxon>Bacteria</taxon>
        <taxon>Pseudomonadati</taxon>
        <taxon>Acidobacteriota</taxon>
        <taxon>Terriglobia</taxon>
        <taxon>Terriglobales</taxon>
        <taxon>Acidobacteriaceae</taxon>
        <taxon>Telmatobacter</taxon>
    </lineage>
</organism>
<feature type="region of interest" description="Disordered" evidence="7">
    <location>
        <begin position="181"/>
        <end position="231"/>
    </location>
</feature>
<dbReference type="InterPro" id="IPR036942">
    <property type="entry name" value="Beta-barrel_TonB_sf"/>
</dbReference>
<dbReference type="GO" id="GO:0015344">
    <property type="term" value="F:siderophore uptake transmembrane transporter activity"/>
    <property type="evidence" value="ECO:0007669"/>
    <property type="project" value="TreeGrafter"/>
</dbReference>
<name>A0AAU7DJ79_9BACT</name>
<evidence type="ECO:0000256" key="1">
    <source>
        <dbReference type="ARBA" id="ARBA00004571"/>
    </source>
</evidence>
<proteinExistence type="predicted"/>
<keyword evidence="4" id="KW-0812">Transmembrane</keyword>
<dbReference type="SUPFAM" id="SSF56935">
    <property type="entry name" value="Porins"/>
    <property type="match status" value="1"/>
</dbReference>
<dbReference type="InterPro" id="IPR008969">
    <property type="entry name" value="CarboxyPept-like_regulatory"/>
</dbReference>
<gene>
    <name evidence="9" type="ORF">P8935_24410</name>
</gene>
<evidence type="ECO:0000256" key="2">
    <source>
        <dbReference type="ARBA" id="ARBA00022448"/>
    </source>
</evidence>
<evidence type="ECO:0000256" key="4">
    <source>
        <dbReference type="ARBA" id="ARBA00022692"/>
    </source>
</evidence>
<dbReference type="EMBL" id="CP121196">
    <property type="protein sequence ID" value="XBH17695.1"/>
    <property type="molecule type" value="Genomic_DNA"/>
</dbReference>
<protein>
    <submittedName>
        <fullName evidence="9">Carboxypeptidase regulatory-like domain-containing protein</fullName>
    </submittedName>
</protein>
<dbReference type="Pfam" id="PF13620">
    <property type="entry name" value="CarboxypepD_reg"/>
    <property type="match status" value="1"/>
</dbReference>
<feature type="domain" description="TonB-dependent transporter Oar-like beta-barrel" evidence="8">
    <location>
        <begin position="477"/>
        <end position="1186"/>
    </location>
</feature>
<accession>A0AAU7DJ79</accession>
<keyword evidence="5" id="KW-0472">Membrane</keyword>
<evidence type="ECO:0000256" key="7">
    <source>
        <dbReference type="SAM" id="MobiDB-lite"/>
    </source>
</evidence>
<dbReference type="GO" id="GO:0009279">
    <property type="term" value="C:cell outer membrane"/>
    <property type="evidence" value="ECO:0007669"/>
    <property type="project" value="UniProtKB-SubCell"/>
</dbReference>
<keyword evidence="9" id="KW-0645">Protease</keyword>
<dbReference type="SUPFAM" id="SSF49464">
    <property type="entry name" value="Carboxypeptidase regulatory domain-like"/>
    <property type="match status" value="1"/>
</dbReference>
<keyword evidence="6" id="KW-0998">Cell outer membrane</keyword>
<dbReference type="InterPro" id="IPR057601">
    <property type="entry name" value="Oar-like_b-barrel"/>
</dbReference>
<evidence type="ECO:0000313" key="9">
    <source>
        <dbReference type="EMBL" id="XBH17695.1"/>
    </source>
</evidence>
<dbReference type="Pfam" id="PF25183">
    <property type="entry name" value="OMP_b-brl_4"/>
    <property type="match status" value="2"/>
</dbReference>
<evidence type="ECO:0000256" key="6">
    <source>
        <dbReference type="ARBA" id="ARBA00023237"/>
    </source>
</evidence>
<evidence type="ECO:0000256" key="5">
    <source>
        <dbReference type="ARBA" id="ARBA00023136"/>
    </source>
</evidence>
<keyword evidence="2" id="KW-0813">Transport</keyword>
<evidence type="ECO:0000256" key="3">
    <source>
        <dbReference type="ARBA" id="ARBA00022452"/>
    </source>
</evidence>
<dbReference type="GO" id="GO:0044718">
    <property type="term" value="P:siderophore transmembrane transport"/>
    <property type="evidence" value="ECO:0007669"/>
    <property type="project" value="TreeGrafter"/>
</dbReference>
<dbReference type="Gene3D" id="2.40.170.20">
    <property type="entry name" value="TonB-dependent receptor, beta-barrel domain"/>
    <property type="match status" value="1"/>
</dbReference>
<dbReference type="PANTHER" id="PTHR30069">
    <property type="entry name" value="TONB-DEPENDENT OUTER MEMBRANE RECEPTOR"/>
    <property type="match status" value="1"/>
</dbReference>
<dbReference type="InterPro" id="IPR039426">
    <property type="entry name" value="TonB-dep_rcpt-like"/>
</dbReference>
<dbReference type="AlphaFoldDB" id="A0AAU7DJ79"/>
<sequence>MPKNAVNSSMQPRRESGGRVHARSGWWQIAVVLFALYVLPVHAQYRASLQGTVADSQGAMVPGAQLSLTDKETNHVVSTTSDGEGNFNFNALAPSTYKLEVTRDGFKTKVLDGVHVISEQANALNVVLEIGGKSETVTVNAADAAAIDTETGDVGGTISQEDFAKMPDFGRDPLQLAQLAPGMFGDSSQNGGGGTQSLPGNQGDGSAGSSTGPYMTENKPQVFGNGGRNDTNGIMIDGVQSTSVTWGSAAVVTPNPDTIKEMKVVTNPYDAEYGRFSGAQIQIISQNGTNQYHGTALFKLDRPGLNAYQRWNPNGATAQQRDEAKFNEYGGTVGGPIIHNHLFGFFGYDTIRNNGTNINSGWYETASLDGASTSGTIANKFLTVKGVGVQYKAILEGAADGHDCASVGLIQGVNCNWIQGQGLDLGKPLTIGVGKHDPSYAPPQVVGGNKIFTPGLGGNGDGLYADNMDGNADMFFVQTEGPNNNVNTQYNGRVDYQLSANNLIAANLYYVPVNNVSFTDRPQNIFHHNAKNYSAGLLFNHTFSGTMLNEARADMAGWKWNELKDNPQAPLGLPYDNIYLQNGNNSFASINPASFGPSIGSIFDQWTLNFKDVLTKVYKSHNLKFGGQYTRLAYLDSATWAASANYYFNNYWDFLNDAPQTESINGANPLTGVPTDSRKDDRQYIPAFFVQDDWKVKPNLTVNLGIRWEYFAGMTEKNGNNPRLNLGTGANTFTNLAIVLKQPQVDAQKGNFGPQIGFAWSPAHDNGKLVLRGGVGLSFNGLEEAITTNTRFDPPFATNSNTLTDGQIVYGTASNIYQYGALPANPALISTFNSANLPTNGLIGITGVDNKLPTSRVLRYSLEAQYDLGHDWVATLGYSGSTGRHLPLQYNLYDKYASQIIAGQMAFNPIVNGIDWYEDTGTSNFNSMLAEVRHQLSHTFEADVQYRWAHSLDNGSGPYSTSDYEYLPGFNWGSSDFDSRNMIKMFGLWTPVLFHGNAWAEKVAGGWTFSPIFNFHSGFPWNPNFSGLGCNAVFNSSCGNGGTGNLRPSSYLGGGGHSQETDSFKTVSGVPGENFSKGGAAYFTKPAEVDGMSWSNNQVAPTPGPLPGTPGIGRNAFIGPRYSDLDLAATKAFGLPSMKVLGEGARLEIRANVFNLFNKLNLANVDSNVTDSGFGRATSALGSRTIEGEFHFKF</sequence>
<dbReference type="GO" id="GO:0004180">
    <property type="term" value="F:carboxypeptidase activity"/>
    <property type="evidence" value="ECO:0007669"/>
    <property type="project" value="UniProtKB-KW"/>
</dbReference>
<dbReference type="PANTHER" id="PTHR30069:SF46">
    <property type="entry name" value="OAR PROTEIN"/>
    <property type="match status" value="1"/>
</dbReference>
<keyword evidence="9" id="KW-0121">Carboxypeptidase</keyword>